<organism evidence="9 10">
    <name type="scientific">Candidatus Cryptobacteroides merdavium</name>
    <dbReference type="NCBI Taxonomy" id="2840769"/>
    <lineage>
        <taxon>Bacteria</taxon>
        <taxon>Pseudomonadati</taxon>
        <taxon>Bacteroidota</taxon>
        <taxon>Bacteroidia</taxon>
        <taxon>Bacteroidales</taxon>
        <taxon>Candidatus Cryptobacteroides</taxon>
    </lineage>
</organism>
<name>A0A9D9HC40_9BACT</name>
<dbReference type="PRINTS" id="PR01100">
    <property type="entry name" value="SHIKIMTKNASE"/>
</dbReference>
<dbReference type="AlphaFoldDB" id="A0A9D9HC40"/>
<keyword evidence="4 7" id="KW-0418">Kinase</keyword>
<feature type="binding site" evidence="7">
    <location>
        <position position="87"/>
    </location>
    <ligand>
        <name>substrate</name>
    </ligand>
</feature>
<feature type="binding site" evidence="7">
    <location>
        <position position="185"/>
    </location>
    <ligand>
        <name>substrate</name>
    </ligand>
</feature>
<dbReference type="Pfam" id="PF01202">
    <property type="entry name" value="SKI"/>
    <property type="match status" value="1"/>
</dbReference>
<comment type="similarity">
    <text evidence="7">Belongs to the shikimate kinase family.</text>
</comment>
<accession>A0A9D9HC40</accession>
<dbReference type="GO" id="GO:0000287">
    <property type="term" value="F:magnesium ion binding"/>
    <property type="evidence" value="ECO:0007669"/>
    <property type="project" value="UniProtKB-UniRule"/>
</dbReference>
<comment type="function">
    <text evidence="7">Catalyzes the specific phosphorylation of the 3-hydroxyl group of shikimic acid using ATP as a cosubstrate.</text>
</comment>
<sequence>MKTIALSGFMGCGKSSIGKVLAGMLSGTFIDLDTQVEAISGRKITEIFAEDGEAAFRSLEKNCLTEILAAQAGKPSGKGITVLSLGGGTLTTPECAEMIHRNTFCIYLKAEIDTLLHNLEGNCEGRPMLTGQIKENSTNNGTASETVTGTASGTGRAETEVKEKEGPEISSETLSKRIVRLMSVRAPIYEKTAHITIEIDGLDFRQAAEKIASSISCYCC</sequence>
<feature type="binding site" evidence="7">
    <location>
        <position position="33"/>
    </location>
    <ligand>
        <name>substrate</name>
    </ligand>
</feature>
<dbReference type="InterPro" id="IPR031322">
    <property type="entry name" value="Shikimate/glucono_kinase"/>
</dbReference>
<dbReference type="HAMAP" id="MF_00109">
    <property type="entry name" value="Shikimate_kinase"/>
    <property type="match status" value="1"/>
</dbReference>
<evidence type="ECO:0000256" key="5">
    <source>
        <dbReference type="ARBA" id="ARBA00022840"/>
    </source>
</evidence>
<keyword evidence="6 7" id="KW-0057">Aromatic amino acid biosynthesis</keyword>
<evidence type="ECO:0000256" key="4">
    <source>
        <dbReference type="ARBA" id="ARBA00022777"/>
    </source>
</evidence>
<feature type="compositionally biased region" description="Basic and acidic residues" evidence="8">
    <location>
        <begin position="157"/>
        <end position="167"/>
    </location>
</feature>
<comment type="caution">
    <text evidence="9">The sequence shown here is derived from an EMBL/GenBank/DDBJ whole genome shotgun (WGS) entry which is preliminary data.</text>
</comment>
<evidence type="ECO:0000256" key="3">
    <source>
        <dbReference type="ARBA" id="ARBA00022741"/>
    </source>
</evidence>
<dbReference type="Gene3D" id="3.40.50.300">
    <property type="entry name" value="P-loop containing nucleotide triphosphate hydrolases"/>
    <property type="match status" value="1"/>
</dbReference>
<dbReference type="GO" id="GO:0009423">
    <property type="term" value="P:chorismate biosynthetic process"/>
    <property type="evidence" value="ECO:0007669"/>
    <property type="project" value="UniProtKB-UniRule"/>
</dbReference>
<keyword evidence="5 7" id="KW-0067">ATP-binding</keyword>
<dbReference type="InterPro" id="IPR000623">
    <property type="entry name" value="Shikimate_kinase/TSH1"/>
</dbReference>
<dbReference type="CDD" id="cd00464">
    <property type="entry name" value="SK"/>
    <property type="match status" value="1"/>
</dbReference>
<evidence type="ECO:0000256" key="8">
    <source>
        <dbReference type="SAM" id="MobiDB-lite"/>
    </source>
</evidence>
<dbReference type="Proteomes" id="UP000823619">
    <property type="component" value="Unassembled WGS sequence"/>
</dbReference>
<evidence type="ECO:0000313" key="9">
    <source>
        <dbReference type="EMBL" id="MBO8445439.1"/>
    </source>
</evidence>
<comment type="subunit">
    <text evidence="7">Monomer.</text>
</comment>
<dbReference type="SUPFAM" id="SSF52540">
    <property type="entry name" value="P-loop containing nucleoside triphosphate hydrolases"/>
    <property type="match status" value="1"/>
</dbReference>
<dbReference type="InterPro" id="IPR027417">
    <property type="entry name" value="P-loop_NTPase"/>
</dbReference>
<keyword evidence="1 7" id="KW-0028">Amino-acid biosynthesis</keyword>
<keyword evidence="7" id="KW-0479">Metal-binding</keyword>
<dbReference type="GO" id="GO:0005524">
    <property type="term" value="F:ATP binding"/>
    <property type="evidence" value="ECO:0007669"/>
    <property type="project" value="UniProtKB-UniRule"/>
</dbReference>
<gene>
    <name evidence="7" type="primary">aroK</name>
    <name evidence="9" type="ORF">IAC23_07080</name>
</gene>
<comment type="catalytic activity">
    <reaction evidence="7">
        <text>shikimate + ATP = 3-phosphoshikimate + ADP + H(+)</text>
        <dbReference type="Rhea" id="RHEA:13121"/>
        <dbReference type="ChEBI" id="CHEBI:15378"/>
        <dbReference type="ChEBI" id="CHEBI:30616"/>
        <dbReference type="ChEBI" id="CHEBI:36208"/>
        <dbReference type="ChEBI" id="CHEBI:145989"/>
        <dbReference type="ChEBI" id="CHEBI:456216"/>
        <dbReference type="EC" id="2.7.1.71"/>
    </reaction>
</comment>
<dbReference type="GO" id="GO:0005829">
    <property type="term" value="C:cytosol"/>
    <property type="evidence" value="ECO:0007669"/>
    <property type="project" value="TreeGrafter"/>
</dbReference>
<comment type="pathway">
    <text evidence="7">Metabolic intermediate biosynthesis; chorismate biosynthesis; chorismate from D-erythrose 4-phosphate and phosphoenolpyruvate: step 5/7.</text>
</comment>
<protein>
    <recommendedName>
        <fullName evidence="7">Shikimate kinase</fullName>
        <shortName evidence="7">SK</shortName>
        <ecNumber evidence="7">2.7.1.71</ecNumber>
    </recommendedName>
</protein>
<dbReference type="EC" id="2.7.1.71" evidence="7"/>
<comment type="caution">
    <text evidence="7">Lacks conserved residue(s) required for the propagation of feature annotation.</text>
</comment>
<evidence type="ECO:0000313" key="10">
    <source>
        <dbReference type="Proteomes" id="UP000823619"/>
    </source>
</evidence>
<feature type="binding site" evidence="7">
    <location>
        <position position="57"/>
    </location>
    <ligand>
        <name>substrate</name>
    </ligand>
</feature>
<feature type="binding site" evidence="7">
    <location>
        <position position="15"/>
    </location>
    <ligand>
        <name>Mg(2+)</name>
        <dbReference type="ChEBI" id="CHEBI:18420"/>
    </ligand>
</feature>
<keyword evidence="2 7" id="KW-0808">Transferase</keyword>
<dbReference type="PANTHER" id="PTHR21087:SF16">
    <property type="entry name" value="SHIKIMATE KINASE 1, CHLOROPLASTIC"/>
    <property type="match status" value="1"/>
</dbReference>
<keyword evidence="7" id="KW-0963">Cytoplasm</keyword>
<dbReference type="GO" id="GO:0009073">
    <property type="term" value="P:aromatic amino acid family biosynthetic process"/>
    <property type="evidence" value="ECO:0007669"/>
    <property type="project" value="UniProtKB-KW"/>
</dbReference>
<feature type="binding site" evidence="7">
    <location>
        <position position="126"/>
    </location>
    <ligand>
        <name>ATP</name>
        <dbReference type="ChEBI" id="CHEBI:30616"/>
    </ligand>
</feature>
<proteinExistence type="inferred from homology"/>
<feature type="binding site" evidence="7">
    <location>
        <begin position="11"/>
        <end position="16"/>
    </location>
    <ligand>
        <name>ATP</name>
        <dbReference type="ChEBI" id="CHEBI:30616"/>
    </ligand>
</feature>
<evidence type="ECO:0000256" key="2">
    <source>
        <dbReference type="ARBA" id="ARBA00022679"/>
    </source>
</evidence>
<keyword evidence="7" id="KW-0460">Magnesium</keyword>
<dbReference type="EMBL" id="JADIMO010000092">
    <property type="protein sequence ID" value="MBO8445439.1"/>
    <property type="molecule type" value="Genomic_DNA"/>
</dbReference>
<evidence type="ECO:0000256" key="1">
    <source>
        <dbReference type="ARBA" id="ARBA00022605"/>
    </source>
</evidence>
<evidence type="ECO:0000256" key="7">
    <source>
        <dbReference type="HAMAP-Rule" id="MF_00109"/>
    </source>
</evidence>
<comment type="cofactor">
    <cofactor evidence="7">
        <name>Mg(2+)</name>
        <dbReference type="ChEBI" id="CHEBI:18420"/>
    </cofactor>
    <text evidence="7">Binds 1 Mg(2+) ion per subunit.</text>
</comment>
<comment type="subcellular location">
    <subcellularLocation>
        <location evidence="7">Cytoplasm</location>
    </subcellularLocation>
</comment>
<dbReference type="GO" id="GO:0004765">
    <property type="term" value="F:shikimate kinase activity"/>
    <property type="evidence" value="ECO:0007669"/>
    <property type="project" value="UniProtKB-UniRule"/>
</dbReference>
<dbReference type="GO" id="GO:0008652">
    <property type="term" value="P:amino acid biosynthetic process"/>
    <property type="evidence" value="ECO:0007669"/>
    <property type="project" value="UniProtKB-KW"/>
</dbReference>
<reference evidence="9" key="2">
    <citation type="journal article" date="2021" name="PeerJ">
        <title>Extensive microbial diversity within the chicken gut microbiome revealed by metagenomics and culture.</title>
        <authorList>
            <person name="Gilroy R."/>
            <person name="Ravi A."/>
            <person name="Getino M."/>
            <person name="Pursley I."/>
            <person name="Horton D.L."/>
            <person name="Alikhan N.F."/>
            <person name="Baker D."/>
            <person name="Gharbi K."/>
            <person name="Hall N."/>
            <person name="Watson M."/>
            <person name="Adriaenssens E.M."/>
            <person name="Foster-Nyarko E."/>
            <person name="Jarju S."/>
            <person name="Secka A."/>
            <person name="Antonio M."/>
            <person name="Oren A."/>
            <person name="Chaudhuri R.R."/>
            <person name="La Ragione R."/>
            <person name="Hildebrand F."/>
            <person name="Pallen M.J."/>
        </authorList>
    </citation>
    <scope>NUCLEOTIDE SEQUENCE</scope>
    <source>
        <strain evidence="9">D5-748</strain>
    </source>
</reference>
<feature type="region of interest" description="Disordered" evidence="8">
    <location>
        <begin position="135"/>
        <end position="169"/>
    </location>
</feature>
<keyword evidence="3 7" id="KW-0547">Nucleotide-binding</keyword>
<dbReference type="PANTHER" id="PTHR21087">
    <property type="entry name" value="SHIKIMATE KINASE"/>
    <property type="match status" value="1"/>
</dbReference>
<feature type="compositionally biased region" description="Polar residues" evidence="8">
    <location>
        <begin position="135"/>
        <end position="153"/>
    </location>
</feature>
<evidence type="ECO:0000256" key="6">
    <source>
        <dbReference type="ARBA" id="ARBA00023141"/>
    </source>
</evidence>
<reference evidence="9" key="1">
    <citation type="submission" date="2020-10" db="EMBL/GenBank/DDBJ databases">
        <authorList>
            <person name="Gilroy R."/>
        </authorList>
    </citation>
    <scope>NUCLEOTIDE SEQUENCE</scope>
    <source>
        <strain evidence="9">D5-748</strain>
    </source>
</reference>